<reference evidence="3" key="1">
    <citation type="journal article" date="2020" name="Fungal Divers.">
        <title>Resolving the Mortierellaceae phylogeny through synthesis of multi-gene phylogenetics and phylogenomics.</title>
        <authorList>
            <person name="Vandepol N."/>
            <person name="Liber J."/>
            <person name="Desiro A."/>
            <person name="Na H."/>
            <person name="Kennedy M."/>
            <person name="Barry K."/>
            <person name="Grigoriev I.V."/>
            <person name="Miller A.N."/>
            <person name="O'Donnell K."/>
            <person name="Stajich J.E."/>
            <person name="Bonito G."/>
        </authorList>
    </citation>
    <scope>NUCLEOTIDE SEQUENCE</scope>
    <source>
        <strain evidence="3">NVP1</strain>
    </source>
</reference>
<dbReference type="SUPFAM" id="SSF111347">
    <property type="entry name" value="Rap/Ran-GAP"/>
    <property type="match status" value="1"/>
</dbReference>
<dbReference type="InterPro" id="IPR050989">
    <property type="entry name" value="Rap1_Ran_GAP"/>
</dbReference>
<keyword evidence="4" id="KW-1185">Reference proteome</keyword>
<dbReference type="PANTHER" id="PTHR15711">
    <property type="entry name" value="RAP GTPASE-ACTIVATING PROTEIN"/>
    <property type="match status" value="1"/>
</dbReference>
<sequence length="311" mass="34997">MLHYNYVAATSAQGPIVVSIAIGDPKGVIRILGSERIEYPWSAISLPWYKRIFGISPLSLLGQICPAIPLQSLASCTNPRLVPELERMEERQIIRCYKFGVYQLLPGQTLEHQGLANTYDSCTPDFLDFLRWLGEPIKLNGWKGYRAGLDTLGDTTGETSVFTHWNAYQIMFHCAPYLPFNPSDTQQVERRRFIGNDIVVIVFKESDDEEQFDLDSVGSRQNHIICIVRPIPSATNSGAVAYRVAIAVKNGIRNFTPLDFPVVLQRDDVSRDLLLLKLISGERAAYRAKAFATQLTRTRESLLRDVIESCS</sequence>
<evidence type="ECO:0000259" key="2">
    <source>
        <dbReference type="PROSITE" id="PS50085"/>
    </source>
</evidence>
<accession>A0A9P5VL80</accession>
<feature type="domain" description="Rap-GAP" evidence="2">
    <location>
        <begin position="85"/>
        <end position="306"/>
    </location>
</feature>
<evidence type="ECO:0000313" key="3">
    <source>
        <dbReference type="EMBL" id="KAF9330027.1"/>
    </source>
</evidence>
<evidence type="ECO:0000256" key="1">
    <source>
        <dbReference type="ARBA" id="ARBA00022468"/>
    </source>
</evidence>
<dbReference type="Pfam" id="PF02145">
    <property type="entry name" value="Rap_GAP"/>
    <property type="match status" value="1"/>
</dbReference>
<dbReference type="GO" id="GO:0051056">
    <property type="term" value="P:regulation of small GTPase mediated signal transduction"/>
    <property type="evidence" value="ECO:0007669"/>
    <property type="project" value="InterPro"/>
</dbReference>
<proteinExistence type="predicted"/>
<dbReference type="Gene3D" id="3.40.50.11210">
    <property type="entry name" value="Rap/Ran-GAP"/>
    <property type="match status" value="1"/>
</dbReference>
<dbReference type="PROSITE" id="PS50085">
    <property type="entry name" value="RAPGAP"/>
    <property type="match status" value="1"/>
</dbReference>
<keyword evidence="1" id="KW-0343">GTPase activation</keyword>
<comment type="caution">
    <text evidence="3">The sequence shown here is derived from an EMBL/GenBank/DDBJ whole genome shotgun (WGS) entry which is preliminary data.</text>
</comment>
<protein>
    <recommendedName>
        <fullName evidence="2">Rap-GAP domain-containing protein</fullName>
    </recommendedName>
</protein>
<dbReference type="InterPro" id="IPR035974">
    <property type="entry name" value="Rap/Ran-GAP_sf"/>
</dbReference>
<name>A0A9P5VL80_9FUNG</name>
<organism evidence="3 4">
    <name type="scientific">Podila minutissima</name>
    <dbReference type="NCBI Taxonomy" id="64525"/>
    <lineage>
        <taxon>Eukaryota</taxon>
        <taxon>Fungi</taxon>
        <taxon>Fungi incertae sedis</taxon>
        <taxon>Mucoromycota</taxon>
        <taxon>Mortierellomycotina</taxon>
        <taxon>Mortierellomycetes</taxon>
        <taxon>Mortierellales</taxon>
        <taxon>Mortierellaceae</taxon>
        <taxon>Podila</taxon>
    </lineage>
</organism>
<dbReference type="EMBL" id="JAAAUY010000428">
    <property type="protein sequence ID" value="KAF9330027.1"/>
    <property type="molecule type" value="Genomic_DNA"/>
</dbReference>
<dbReference type="AlphaFoldDB" id="A0A9P5VL80"/>
<dbReference type="PANTHER" id="PTHR15711:SF65">
    <property type="entry name" value="RAPGAP_RANGAP DOMAIN-CONTAINING PROTEIN"/>
    <property type="match status" value="1"/>
</dbReference>
<gene>
    <name evidence="3" type="ORF">BG006_006980</name>
</gene>
<dbReference type="Proteomes" id="UP000696485">
    <property type="component" value="Unassembled WGS sequence"/>
</dbReference>
<dbReference type="GO" id="GO:0005096">
    <property type="term" value="F:GTPase activator activity"/>
    <property type="evidence" value="ECO:0007669"/>
    <property type="project" value="UniProtKB-KW"/>
</dbReference>
<evidence type="ECO:0000313" key="4">
    <source>
        <dbReference type="Proteomes" id="UP000696485"/>
    </source>
</evidence>
<dbReference type="InterPro" id="IPR000331">
    <property type="entry name" value="Rap/Ran_GAP_dom"/>
</dbReference>